<accession>A0A7R9QSM1</accession>
<evidence type="ECO:0000259" key="2">
    <source>
        <dbReference type="Pfam" id="PF26633"/>
    </source>
</evidence>
<dbReference type="SUPFAM" id="SSF52540">
    <property type="entry name" value="P-loop containing nucleoside triphosphate hydrolases"/>
    <property type="match status" value="2"/>
</dbReference>
<dbReference type="EMBL" id="CAJPVJ010011635">
    <property type="protein sequence ID" value="CAG2173909.1"/>
    <property type="molecule type" value="Genomic_DNA"/>
</dbReference>
<dbReference type="Gene3D" id="3.40.50.300">
    <property type="entry name" value="P-loop containing nucleotide triphosphate hydrolases"/>
    <property type="match status" value="2"/>
</dbReference>
<protein>
    <recommendedName>
        <fullName evidence="2">DUF8206 domain-containing protein</fullName>
    </recommendedName>
</protein>
<name>A0A7R9QSM1_9ACAR</name>
<dbReference type="EMBL" id="OC926460">
    <property type="protein sequence ID" value="CAD7656722.1"/>
    <property type="molecule type" value="Genomic_DNA"/>
</dbReference>
<dbReference type="Proteomes" id="UP000728032">
    <property type="component" value="Unassembled WGS sequence"/>
</dbReference>
<dbReference type="PANTHER" id="PTHR32046">
    <property type="entry name" value="G DOMAIN-CONTAINING PROTEIN"/>
    <property type="match status" value="1"/>
</dbReference>
<keyword evidence="4" id="KW-1185">Reference proteome</keyword>
<sequence length="796" mass="90825">MSNNEITILLLGESGVGKTHFINAFANYLNHADFGVGSKHPICVSPIDITIMDHDTLESINVKLIDNGNQKFNANGGEGEYPKCYTFRINDLLINIIDTPDIERDGNNERVIMDFISNYRKINAILSHLNKSATDNILFLFENTYRPGNSVTVLIAELKSTTKIDIKFNKDKIFCINYESFNYAISVAPPNNVNISPDIRVNQDKNWKRYPDRETYEQQTVTLGKFDKNEFTQDTTKSVTQYPKCYKFEIGDVKLNIIDTPGIADTKGIDKDNANMRNILDFISNYQEINAICVLLKPNNARVSIVFQYCLFQLFSHLNKSAADNILFLFTNARNTQYAPGDTGPALHKLLDDIKAKPPYVDIKYHKSTIYCFDNEAFRFAVASAPPNNMVFDGMMTRDYEVSWETSVTECDRLLGRIISLPPHTVMDTLSLNNAKQNILLLTQPLADITKNISDNMKECERHKQRMKNFTGDITALKAQLYIPSLDIETIELDHPKTVCGDKDCCTQENINGTIKTHYKTDCHSPCYLRSSDGGIIGNEGLRDCEAFQKSENIGEAEWRVATNLLPDQHVEVDERGMALVQYVDTIRSENCFGCGHSYKLHLHIKYDTRIVKREVRDERKYERISTRNEANMAQQNQIKQLELKIQELSNENDIITTCMAKFACFLKNNALTPFNDAFEGYVKLLIEQEKQGDKGSVAIINLERVLTQYTKEKQVILDAMNKAGSNSNQSDITIKDIDESIKQLKHLKWKGAEISQLFEKQLKAKEHSHVHQEESIDTSTVKGSKNLKFWKNYRK</sequence>
<evidence type="ECO:0000313" key="4">
    <source>
        <dbReference type="Proteomes" id="UP000728032"/>
    </source>
</evidence>
<dbReference type="InterPro" id="IPR027417">
    <property type="entry name" value="P-loop_NTPase"/>
</dbReference>
<dbReference type="PROSITE" id="PS00675">
    <property type="entry name" value="SIGMA54_INTERACT_1"/>
    <property type="match status" value="1"/>
</dbReference>
<organism evidence="3">
    <name type="scientific">Oppiella nova</name>
    <dbReference type="NCBI Taxonomy" id="334625"/>
    <lineage>
        <taxon>Eukaryota</taxon>
        <taxon>Metazoa</taxon>
        <taxon>Ecdysozoa</taxon>
        <taxon>Arthropoda</taxon>
        <taxon>Chelicerata</taxon>
        <taxon>Arachnida</taxon>
        <taxon>Acari</taxon>
        <taxon>Acariformes</taxon>
        <taxon>Sarcoptiformes</taxon>
        <taxon>Oribatida</taxon>
        <taxon>Brachypylina</taxon>
        <taxon>Oppioidea</taxon>
        <taxon>Oppiidae</taxon>
        <taxon>Oppiella</taxon>
    </lineage>
</organism>
<dbReference type="Pfam" id="PF26633">
    <property type="entry name" value="DUF8206"/>
    <property type="match status" value="1"/>
</dbReference>
<dbReference type="AlphaFoldDB" id="A0A7R9QSM1"/>
<dbReference type="InterPro" id="IPR058519">
    <property type="entry name" value="DUF8206"/>
</dbReference>
<feature type="domain" description="DUF8206" evidence="2">
    <location>
        <begin position="492"/>
        <end position="553"/>
    </location>
</feature>
<gene>
    <name evidence="3" type="ORF">ONB1V03_LOCUS13358</name>
</gene>
<dbReference type="PANTHER" id="PTHR32046:SF11">
    <property type="entry name" value="IMMUNE-ASSOCIATED NUCLEOTIDE-BINDING PROTEIN 10-LIKE"/>
    <property type="match status" value="1"/>
</dbReference>
<evidence type="ECO:0000313" key="3">
    <source>
        <dbReference type="EMBL" id="CAD7656722.1"/>
    </source>
</evidence>
<feature type="coiled-coil region" evidence="1">
    <location>
        <begin position="632"/>
        <end position="659"/>
    </location>
</feature>
<dbReference type="OrthoDB" id="6776768at2759"/>
<evidence type="ECO:0000256" key="1">
    <source>
        <dbReference type="SAM" id="Coils"/>
    </source>
</evidence>
<proteinExistence type="predicted"/>
<reference evidence="3" key="1">
    <citation type="submission" date="2020-11" db="EMBL/GenBank/DDBJ databases">
        <authorList>
            <person name="Tran Van P."/>
        </authorList>
    </citation>
    <scope>NUCLEOTIDE SEQUENCE</scope>
</reference>
<keyword evidence="1" id="KW-0175">Coiled coil</keyword>
<dbReference type="InterPro" id="IPR025662">
    <property type="entry name" value="Sigma_54_int_dom_ATP-bd_1"/>
</dbReference>